<gene>
    <name evidence="2" type="ORF">JXQ802_LOCUS54915</name>
    <name evidence="1" type="ORF">PYM288_LOCUS38412</name>
</gene>
<dbReference type="EMBL" id="CAJNOL010011081">
    <property type="protein sequence ID" value="CAF1653498.1"/>
    <property type="molecule type" value="Genomic_DNA"/>
</dbReference>
<dbReference type="Proteomes" id="UP000663854">
    <property type="component" value="Unassembled WGS sequence"/>
</dbReference>
<organism evidence="2 3">
    <name type="scientific">Rotaria sordida</name>
    <dbReference type="NCBI Taxonomy" id="392033"/>
    <lineage>
        <taxon>Eukaryota</taxon>
        <taxon>Metazoa</taxon>
        <taxon>Spiralia</taxon>
        <taxon>Gnathifera</taxon>
        <taxon>Rotifera</taxon>
        <taxon>Eurotatoria</taxon>
        <taxon>Bdelloidea</taxon>
        <taxon>Philodinida</taxon>
        <taxon>Philodinidae</taxon>
        <taxon>Rotaria</taxon>
    </lineage>
</organism>
<evidence type="ECO:0000313" key="1">
    <source>
        <dbReference type="EMBL" id="CAF1496204.1"/>
    </source>
</evidence>
<proteinExistence type="predicted"/>
<dbReference type="EMBL" id="CAJNOH010009317">
    <property type="protein sequence ID" value="CAF1496204.1"/>
    <property type="molecule type" value="Genomic_DNA"/>
</dbReference>
<dbReference type="Proteomes" id="UP000663870">
    <property type="component" value="Unassembled WGS sequence"/>
</dbReference>
<sequence>MSEDLKQLVPEYFAYLKNIIEDLIKQLPLFIAKWIVKFGLRGALDLNYDITPFAIGSDILYEDIRRINLFPELIKATCSVLEAWAPIVKYVTATTYHPNSFYKGYVNHFYDYYKQEYTTSHAFANFGYAGLIGLIGAYIEVSIKRMVSECRRSSPARPTLSISLIIFNKSRRCSLTDGRLSP</sequence>
<name>A0A816F0Z4_9BILA</name>
<reference evidence="2" key="1">
    <citation type="submission" date="2021-02" db="EMBL/GenBank/DDBJ databases">
        <authorList>
            <person name="Nowell W R."/>
        </authorList>
    </citation>
    <scope>NUCLEOTIDE SEQUENCE</scope>
</reference>
<keyword evidence="3" id="KW-1185">Reference proteome</keyword>
<dbReference type="AlphaFoldDB" id="A0A816F0Z4"/>
<evidence type="ECO:0000313" key="3">
    <source>
        <dbReference type="Proteomes" id="UP000663870"/>
    </source>
</evidence>
<protein>
    <submittedName>
        <fullName evidence="2">Uncharacterized protein</fullName>
    </submittedName>
</protein>
<comment type="caution">
    <text evidence="2">The sequence shown here is derived from an EMBL/GenBank/DDBJ whole genome shotgun (WGS) entry which is preliminary data.</text>
</comment>
<accession>A0A816F0Z4</accession>
<evidence type="ECO:0000313" key="2">
    <source>
        <dbReference type="EMBL" id="CAF1653498.1"/>
    </source>
</evidence>